<evidence type="ECO:0000256" key="6">
    <source>
        <dbReference type="ARBA" id="ARBA00023065"/>
    </source>
</evidence>
<dbReference type="EMBL" id="MHLO01000027">
    <property type="protein sequence ID" value="OGZ11947.1"/>
    <property type="molecule type" value="Genomic_DNA"/>
</dbReference>
<dbReference type="Gene3D" id="3.40.1380.10">
    <property type="match status" value="1"/>
</dbReference>
<dbReference type="NCBIfam" id="TIGR01146">
    <property type="entry name" value="ATPsyn_F1gamma"/>
    <property type="match status" value="1"/>
</dbReference>
<evidence type="ECO:0000256" key="2">
    <source>
        <dbReference type="ARBA" id="ARBA00004170"/>
    </source>
</evidence>
<keyword evidence="6" id="KW-0406">Ion transport</keyword>
<evidence type="ECO:0000256" key="9">
    <source>
        <dbReference type="ARBA" id="ARBA00023310"/>
    </source>
</evidence>
<dbReference type="CDD" id="cd12151">
    <property type="entry name" value="F1-ATPase_gamma"/>
    <property type="match status" value="1"/>
</dbReference>
<comment type="similarity">
    <text evidence="3">Belongs to the ATPase gamma chain family.</text>
</comment>
<keyword evidence="9" id="KW-0066">ATP synthesis</keyword>
<dbReference type="GO" id="GO:0045259">
    <property type="term" value="C:proton-transporting ATP synthase complex"/>
    <property type="evidence" value="ECO:0007669"/>
    <property type="project" value="UniProtKB-KW"/>
</dbReference>
<comment type="function">
    <text evidence="1">Produces ATP from ADP in the presence of a proton gradient across the membrane. The gamma chain is believed to be important in regulating ATPase activity and the flow of protons through the CF(0) complex.</text>
</comment>
<dbReference type="PRINTS" id="PR00126">
    <property type="entry name" value="ATPASEGAMMA"/>
</dbReference>
<organism evidence="10 11">
    <name type="scientific">Candidatus Lloydbacteria bacterium RIFCSPHIGHO2_02_FULL_54_17</name>
    <dbReference type="NCBI Taxonomy" id="1798664"/>
    <lineage>
        <taxon>Bacteria</taxon>
        <taxon>Candidatus Lloydiibacteriota</taxon>
    </lineage>
</organism>
<dbReference type="Pfam" id="PF00231">
    <property type="entry name" value="ATP-synt"/>
    <property type="match status" value="1"/>
</dbReference>
<evidence type="ECO:0000256" key="5">
    <source>
        <dbReference type="ARBA" id="ARBA00022781"/>
    </source>
</evidence>
<keyword evidence="7" id="KW-0472">Membrane</keyword>
<comment type="subcellular location">
    <subcellularLocation>
        <location evidence="2">Membrane</location>
        <topology evidence="2">Peripheral membrane protein</topology>
    </subcellularLocation>
</comment>
<evidence type="ECO:0000256" key="4">
    <source>
        <dbReference type="ARBA" id="ARBA00022448"/>
    </source>
</evidence>
<evidence type="ECO:0000256" key="1">
    <source>
        <dbReference type="ARBA" id="ARBA00003456"/>
    </source>
</evidence>
<dbReference type="Gene3D" id="1.10.287.80">
    <property type="entry name" value="ATP synthase, gamma subunit, helix hairpin domain"/>
    <property type="match status" value="1"/>
</dbReference>
<keyword evidence="4" id="KW-0813">Transport</keyword>
<dbReference type="InterPro" id="IPR000131">
    <property type="entry name" value="ATP_synth_F1_gsu"/>
</dbReference>
<protein>
    <submittedName>
        <fullName evidence="10">ATP synthase F1 subunit gamma</fullName>
    </submittedName>
</protein>
<evidence type="ECO:0000256" key="8">
    <source>
        <dbReference type="ARBA" id="ARBA00023196"/>
    </source>
</evidence>
<keyword evidence="8" id="KW-0139">CF(1)</keyword>
<sequence length="287" mass="32095">MEAVSAVKMRKSQQNAIGIRPYALSALKILRSISGSIEAANHPLTKARKVEKTLIVLVSADKGLAGSYGAALLKGAYRFIEEKGLTKENTALIAIGKRGYEHFAKRGWTIVNNFERWSDQVSFDTVRPLAEEIKSLYMDGTYDEILIVYTNFISTLKQVVYSRKLLPVTFESVEEVVRGITPERGKFAEIGRDIDAAPVKEYTFEPEAGEILSELIPILFNIQIYHSVLEANASEHSARMLAMKNASDNAKDISRELKLYFNKVRQAAITREVSEIVGGMESMKVRE</sequence>
<evidence type="ECO:0000313" key="11">
    <source>
        <dbReference type="Proteomes" id="UP000178636"/>
    </source>
</evidence>
<dbReference type="SUPFAM" id="SSF52943">
    <property type="entry name" value="ATP synthase (F1-ATPase), gamma subunit"/>
    <property type="match status" value="1"/>
</dbReference>
<evidence type="ECO:0000313" key="10">
    <source>
        <dbReference type="EMBL" id="OGZ11947.1"/>
    </source>
</evidence>
<accession>A0A1G2DE73</accession>
<dbReference type="InterPro" id="IPR035968">
    <property type="entry name" value="ATP_synth_F1_ATPase_gsu"/>
</dbReference>
<dbReference type="Proteomes" id="UP000178636">
    <property type="component" value="Unassembled WGS sequence"/>
</dbReference>
<name>A0A1G2DE73_9BACT</name>
<evidence type="ECO:0000256" key="3">
    <source>
        <dbReference type="ARBA" id="ARBA00007681"/>
    </source>
</evidence>
<keyword evidence="5" id="KW-0375">Hydrogen ion transport</keyword>
<comment type="caution">
    <text evidence="10">The sequence shown here is derived from an EMBL/GenBank/DDBJ whole genome shotgun (WGS) entry which is preliminary data.</text>
</comment>
<dbReference type="AlphaFoldDB" id="A0A1G2DE73"/>
<gene>
    <name evidence="10" type="ORF">A3C93_05910</name>
</gene>
<dbReference type="PANTHER" id="PTHR11693">
    <property type="entry name" value="ATP SYNTHASE GAMMA CHAIN"/>
    <property type="match status" value="1"/>
</dbReference>
<proteinExistence type="inferred from homology"/>
<dbReference type="PANTHER" id="PTHR11693:SF22">
    <property type="entry name" value="ATP SYNTHASE SUBUNIT GAMMA, MITOCHONDRIAL"/>
    <property type="match status" value="1"/>
</dbReference>
<evidence type="ECO:0000256" key="7">
    <source>
        <dbReference type="ARBA" id="ARBA00023136"/>
    </source>
</evidence>
<dbReference type="STRING" id="1798664.A3C93_05910"/>
<reference evidence="10 11" key="1">
    <citation type="journal article" date="2016" name="Nat. Commun.">
        <title>Thousands of microbial genomes shed light on interconnected biogeochemical processes in an aquifer system.</title>
        <authorList>
            <person name="Anantharaman K."/>
            <person name="Brown C.T."/>
            <person name="Hug L.A."/>
            <person name="Sharon I."/>
            <person name="Castelle C.J."/>
            <person name="Probst A.J."/>
            <person name="Thomas B.C."/>
            <person name="Singh A."/>
            <person name="Wilkins M.J."/>
            <person name="Karaoz U."/>
            <person name="Brodie E.L."/>
            <person name="Williams K.H."/>
            <person name="Hubbard S.S."/>
            <person name="Banfield J.F."/>
        </authorList>
    </citation>
    <scope>NUCLEOTIDE SEQUENCE [LARGE SCALE GENOMIC DNA]</scope>
</reference>
<dbReference type="GO" id="GO:0046933">
    <property type="term" value="F:proton-transporting ATP synthase activity, rotational mechanism"/>
    <property type="evidence" value="ECO:0007669"/>
    <property type="project" value="InterPro"/>
</dbReference>